<reference evidence="4" key="1">
    <citation type="submission" date="2025-08" db="UniProtKB">
        <authorList>
            <consortium name="Ensembl"/>
        </authorList>
    </citation>
    <scope>IDENTIFICATION</scope>
</reference>
<evidence type="ECO:0000313" key="5">
    <source>
        <dbReference type="Proteomes" id="UP000261380"/>
    </source>
</evidence>
<dbReference type="GeneTree" id="ENSGT00940000165277"/>
<sequence>RAEQLSFSLIPLAQTEAHHASYESRGLNKVPRGFPPRMQLLNLRGNHFHFIPARSFPGTGRVVSLYLDFCEIHEIEARAFRGMRNLVYLYLSDNDLTSLEPEALAGLPKLVYLHLEGNRLTQFPGAAKVKLTFTFPSAALSLVPNLSVLHLERNAISRLEPAGLLCSAAPSLMKLYLRSNAISEIAKGALDSANIETLHLDSNRLTRVPSDGYIFSGYLIYPTH</sequence>
<dbReference type="PANTHER" id="PTHR24373">
    <property type="entry name" value="SLIT RELATED LEUCINE-RICH REPEAT NEURONAL PROTEIN"/>
    <property type="match status" value="1"/>
</dbReference>
<dbReference type="Ensembl" id="ENSXCOT00000019167.1">
    <property type="protein sequence ID" value="ENSXCOP00000018930.1"/>
    <property type="gene ID" value="ENSXCOG00000014237.1"/>
</dbReference>
<evidence type="ECO:0000313" key="4">
    <source>
        <dbReference type="Ensembl" id="ENSXCOP00000018930.1"/>
    </source>
</evidence>
<dbReference type="AlphaFoldDB" id="A0A3B5M692"/>
<dbReference type="InterPro" id="IPR032675">
    <property type="entry name" value="LRR_dom_sf"/>
</dbReference>
<evidence type="ECO:0000256" key="3">
    <source>
        <dbReference type="ARBA" id="ARBA00022737"/>
    </source>
</evidence>
<dbReference type="Gene3D" id="3.80.10.10">
    <property type="entry name" value="Ribonuclease Inhibitor"/>
    <property type="match status" value="2"/>
</dbReference>
<dbReference type="Pfam" id="PF13855">
    <property type="entry name" value="LRR_8"/>
    <property type="match status" value="1"/>
</dbReference>
<keyword evidence="1" id="KW-0433">Leucine-rich repeat</keyword>
<evidence type="ECO:0000256" key="1">
    <source>
        <dbReference type="ARBA" id="ARBA00022614"/>
    </source>
</evidence>
<keyword evidence="2" id="KW-0732">Signal</keyword>
<dbReference type="STRING" id="32473.ENSXCOP00000018930"/>
<evidence type="ECO:0000256" key="2">
    <source>
        <dbReference type="ARBA" id="ARBA00022729"/>
    </source>
</evidence>
<dbReference type="SUPFAM" id="SSF52058">
    <property type="entry name" value="L domain-like"/>
    <property type="match status" value="1"/>
</dbReference>
<dbReference type="GO" id="GO:0005615">
    <property type="term" value="C:extracellular space"/>
    <property type="evidence" value="ECO:0007669"/>
    <property type="project" value="TreeGrafter"/>
</dbReference>
<reference evidence="4" key="2">
    <citation type="submission" date="2025-09" db="UniProtKB">
        <authorList>
            <consortium name="Ensembl"/>
        </authorList>
    </citation>
    <scope>IDENTIFICATION</scope>
</reference>
<organism evidence="4 5">
    <name type="scientific">Xiphophorus couchianus</name>
    <name type="common">Monterrey platyfish</name>
    <dbReference type="NCBI Taxonomy" id="32473"/>
    <lineage>
        <taxon>Eukaryota</taxon>
        <taxon>Metazoa</taxon>
        <taxon>Chordata</taxon>
        <taxon>Craniata</taxon>
        <taxon>Vertebrata</taxon>
        <taxon>Euteleostomi</taxon>
        <taxon>Actinopterygii</taxon>
        <taxon>Neopterygii</taxon>
        <taxon>Teleostei</taxon>
        <taxon>Neoteleostei</taxon>
        <taxon>Acanthomorphata</taxon>
        <taxon>Ovalentaria</taxon>
        <taxon>Atherinomorphae</taxon>
        <taxon>Cyprinodontiformes</taxon>
        <taxon>Poeciliidae</taxon>
        <taxon>Poeciliinae</taxon>
        <taxon>Xiphophorus</taxon>
    </lineage>
</organism>
<keyword evidence="3" id="KW-0677">Repeat</keyword>
<dbReference type="InterPro" id="IPR050328">
    <property type="entry name" value="Dev_Immune_Receptor"/>
</dbReference>
<dbReference type="PANTHER" id="PTHR24373:SF370">
    <property type="entry name" value="FISH-LIPS, ISOFORM E"/>
    <property type="match status" value="1"/>
</dbReference>
<accession>A0A3B5M692</accession>
<dbReference type="Proteomes" id="UP000261380">
    <property type="component" value="Unplaced"/>
</dbReference>
<dbReference type="InterPro" id="IPR001611">
    <property type="entry name" value="Leu-rich_rpt"/>
</dbReference>
<dbReference type="SMART" id="SM00369">
    <property type="entry name" value="LRR_TYP"/>
    <property type="match status" value="7"/>
</dbReference>
<protein>
    <submittedName>
        <fullName evidence="4">Uncharacterized protein</fullName>
    </submittedName>
</protein>
<dbReference type="InterPro" id="IPR003591">
    <property type="entry name" value="Leu-rich_rpt_typical-subtyp"/>
</dbReference>
<keyword evidence="5" id="KW-1185">Reference proteome</keyword>
<dbReference type="PROSITE" id="PS51450">
    <property type="entry name" value="LRR"/>
    <property type="match status" value="1"/>
</dbReference>
<proteinExistence type="predicted"/>
<dbReference type="GO" id="GO:0031012">
    <property type="term" value="C:extracellular matrix"/>
    <property type="evidence" value="ECO:0007669"/>
    <property type="project" value="TreeGrafter"/>
</dbReference>
<name>A0A3B5M692_9TELE</name>